<feature type="region of interest" description="Disordered" evidence="1">
    <location>
        <begin position="250"/>
        <end position="307"/>
    </location>
</feature>
<organism evidence="2 3">
    <name type="scientific">Bathycoccus prasinos</name>
    <dbReference type="NCBI Taxonomy" id="41875"/>
    <lineage>
        <taxon>Eukaryota</taxon>
        <taxon>Viridiplantae</taxon>
        <taxon>Chlorophyta</taxon>
        <taxon>Mamiellophyceae</taxon>
        <taxon>Mamiellales</taxon>
        <taxon>Bathycoccaceae</taxon>
        <taxon>Bathycoccus</taxon>
    </lineage>
</organism>
<accession>K8EJC8</accession>
<gene>
    <name evidence="2" type="ordered locus">Bathy10g00030</name>
</gene>
<dbReference type="AlphaFoldDB" id="K8EJC8"/>
<evidence type="ECO:0000256" key="1">
    <source>
        <dbReference type="SAM" id="MobiDB-lite"/>
    </source>
</evidence>
<sequence length="461" mass="48966">MNNTKDGDVFDNNGGTLNNSDNGNSSSKETFELSTSLVPSSFSRSNGSDAWGASVDETNITAETLLLNKEYFFLPSTNAMVVPLTLEGLLIGLLVGELPLPDISTNSPAAGFGSSGGGKGKGKNRSKRRMNLNQNVDREEQFGERERQCLKNGAEAFVPVWAMQKRAVLLMKKTYAQEQNVGDYLYDSRVPLSALRTMTGMLKTYLKADEESPAGDMADAIMAQGDILATLSQQLEDALYPNEGLSPFAASLPSASDNRSSSTTNSSSAESKMNSGSSSIGRALNQPPKSASQKIFLPSSSRSTKPVSKCDVTPIVAALLATSELIANSAGVSMIASLPIDGGGDGTNESSTCVSVDENVTRSVIARMIDSALVMAPSEGRIDVAVRPQTLEVDNSMTLGVLVAVRVTDVENRLCDTVIIPEDDQSLRIAADTIHQAGGVMRTIETKGQEIASVQLWLPCF</sequence>
<protein>
    <submittedName>
        <fullName evidence="2">Uncharacterized protein</fullName>
    </submittedName>
</protein>
<feature type="compositionally biased region" description="Basic residues" evidence="1">
    <location>
        <begin position="120"/>
        <end position="130"/>
    </location>
</feature>
<feature type="compositionally biased region" description="Polar residues" evidence="1">
    <location>
        <begin position="13"/>
        <end position="32"/>
    </location>
</feature>
<feature type="region of interest" description="Disordered" evidence="1">
    <location>
        <begin position="107"/>
        <end position="132"/>
    </location>
</feature>
<dbReference type="EMBL" id="FO082269">
    <property type="protein sequence ID" value="CCO18104.1"/>
    <property type="molecule type" value="Genomic_DNA"/>
</dbReference>
<dbReference type="GeneID" id="19013080"/>
<dbReference type="PANTHER" id="PTHR48206:SF1">
    <property type="entry name" value="CHLOROPLAST SENSOR KINASE, CHLOROPLASTIC"/>
    <property type="match status" value="1"/>
</dbReference>
<dbReference type="KEGG" id="bpg:Bathy10g00030"/>
<feature type="compositionally biased region" description="Low complexity" evidence="1">
    <location>
        <begin position="250"/>
        <end position="271"/>
    </location>
</feature>
<dbReference type="OrthoDB" id="498932at2759"/>
<dbReference type="eggNOG" id="ENOG502TA8R">
    <property type="taxonomic scope" value="Eukaryota"/>
</dbReference>
<feature type="region of interest" description="Disordered" evidence="1">
    <location>
        <begin position="1"/>
        <end position="32"/>
    </location>
</feature>
<feature type="compositionally biased region" description="Polar residues" evidence="1">
    <location>
        <begin position="287"/>
        <end position="306"/>
    </location>
</feature>
<dbReference type="InterPro" id="IPR053334">
    <property type="entry name" value="Chloroplast_Sensor_Kinase"/>
</dbReference>
<reference evidence="2 3" key="1">
    <citation type="submission" date="2011-10" db="EMBL/GenBank/DDBJ databases">
        <authorList>
            <person name="Genoscope - CEA"/>
        </authorList>
    </citation>
    <scope>NUCLEOTIDE SEQUENCE [LARGE SCALE GENOMIC DNA]</scope>
    <source>
        <strain evidence="2 3">RCC 1105</strain>
    </source>
</reference>
<keyword evidence="3" id="KW-1185">Reference proteome</keyword>
<evidence type="ECO:0000313" key="3">
    <source>
        <dbReference type="Proteomes" id="UP000198341"/>
    </source>
</evidence>
<dbReference type="PANTHER" id="PTHR48206">
    <property type="entry name" value="CHLOROPLAST SENSOR KINASE, CHLOROPLASTIC"/>
    <property type="match status" value="1"/>
</dbReference>
<dbReference type="Proteomes" id="UP000198341">
    <property type="component" value="Chromosome 10"/>
</dbReference>
<dbReference type="RefSeq" id="XP_007510571.1">
    <property type="nucleotide sequence ID" value="XM_007510509.1"/>
</dbReference>
<evidence type="ECO:0000313" key="2">
    <source>
        <dbReference type="EMBL" id="CCO18104.1"/>
    </source>
</evidence>
<proteinExistence type="predicted"/>
<dbReference type="STRING" id="41875.K8EJC8"/>
<name>K8EJC8_9CHLO</name>